<evidence type="ECO:0000313" key="6">
    <source>
        <dbReference type="EMBL" id="TPW74198.1"/>
    </source>
</evidence>
<dbReference type="PANTHER" id="PTHR48111:SF28">
    <property type="entry name" value="TRANSCRIPTIONAL REGULATORY PROTEIN TCRX-RELATED"/>
    <property type="match status" value="1"/>
</dbReference>
<dbReference type="PANTHER" id="PTHR48111">
    <property type="entry name" value="REGULATOR OF RPOS"/>
    <property type="match status" value="1"/>
</dbReference>
<name>A0A506XZP8_9MICO</name>
<dbReference type="OrthoDB" id="9802426at2"/>
<evidence type="ECO:0000313" key="7">
    <source>
        <dbReference type="Proteomes" id="UP000316252"/>
    </source>
</evidence>
<comment type="caution">
    <text evidence="6">The sequence shown here is derived from an EMBL/GenBank/DDBJ whole genome shotgun (WGS) entry which is preliminary data.</text>
</comment>
<organism evidence="6 7">
    <name type="scientific">Schumannella soli</name>
    <dbReference type="NCBI Taxonomy" id="2590779"/>
    <lineage>
        <taxon>Bacteria</taxon>
        <taxon>Bacillati</taxon>
        <taxon>Actinomycetota</taxon>
        <taxon>Actinomycetes</taxon>
        <taxon>Micrococcales</taxon>
        <taxon>Microbacteriaceae</taxon>
        <taxon>Schumannella</taxon>
    </lineage>
</organism>
<dbReference type="GO" id="GO:0000156">
    <property type="term" value="F:phosphorelay response regulator activity"/>
    <property type="evidence" value="ECO:0007669"/>
    <property type="project" value="TreeGrafter"/>
</dbReference>
<dbReference type="GO" id="GO:0005829">
    <property type="term" value="C:cytosol"/>
    <property type="evidence" value="ECO:0007669"/>
    <property type="project" value="TreeGrafter"/>
</dbReference>
<dbReference type="InterPro" id="IPR036388">
    <property type="entry name" value="WH-like_DNA-bd_sf"/>
</dbReference>
<keyword evidence="1 3" id="KW-0238">DNA-binding</keyword>
<feature type="modified residue" description="4-aspartylphosphate" evidence="2">
    <location>
        <position position="52"/>
    </location>
</feature>
<dbReference type="AlphaFoldDB" id="A0A506XZP8"/>
<dbReference type="CDD" id="cd00383">
    <property type="entry name" value="trans_reg_C"/>
    <property type="match status" value="1"/>
</dbReference>
<dbReference type="PROSITE" id="PS51755">
    <property type="entry name" value="OMPR_PHOB"/>
    <property type="match status" value="1"/>
</dbReference>
<evidence type="ECO:0000256" key="1">
    <source>
        <dbReference type="ARBA" id="ARBA00023125"/>
    </source>
</evidence>
<evidence type="ECO:0000256" key="2">
    <source>
        <dbReference type="PROSITE-ProRule" id="PRU00169"/>
    </source>
</evidence>
<evidence type="ECO:0000256" key="3">
    <source>
        <dbReference type="PROSITE-ProRule" id="PRU01091"/>
    </source>
</evidence>
<evidence type="ECO:0000259" key="5">
    <source>
        <dbReference type="PROSITE" id="PS51755"/>
    </source>
</evidence>
<dbReference type="GO" id="GO:0000976">
    <property type="term" value="F:transcription cis-regulatory region binding"/>
    <property type="evidence" value="ECO:0007669"/>
    <property type="project" value="TreeGrafter"/>
</dbReference>
<dbReference type="Pfam" id="PF00486">
    <property type="entry name" value="Trans_reg_C"/>
    <property type="match status" value="1"/>
</dbReference>
<evidence type="ECO:0000259" key="4">
    <source>
        <dbReference type="PROSITE" id="PS50110"/>
    </source>
</evidence>
<reference evidence="6 7" key="1">
    <citation type="submission" date="2019-06" db="EMBL/GenBank/DDBJ databases">
        <authorList>
            <person name="Li F."/>
        </authorList>
    </citation>
    <scope>NUCLEOTIDE SEQUENCE [LARGE SCALE GENOMIC DNA]</scope>
    <source>
        <strain evidence="6 7">10F1D-1</strain>
    </source>
</reference>
<dbReference type="SMART" id="SM00862">
    <property type="entry name" value="Trans_reg_C"/>
    <property type="match status" value="1"/>
</dbReference>
<dbReference type="Pfam" id="PF00072">
    <property type="entry name" value="Response_reg"/>
    <property type="match status" value="1"/>
</dbReference>
<dbReference type="InterPro" id="IPR039420">
    <property type="entry name" value="WalR-like"/>
</dbReference>
<dbReference type="Gene3D" id="6.10.250.690">
    <property type="match status" value="1"/>
</dbReference>
<dbReference type="GO" id="GO:0006355">
    <property type="term" value="P:regulation of DNA-templated transcription"/>
    <property type="evidence" value="ECO:0007669"/>
    <property type="project" value="InterPro"/>
</dbReference>
<gene>
    <name evidence="6" type="ORF">FJ657_16350</name>
</gene>
<dbReference type="SUPFAM" id="SSF52172">
    <property type="entry name" value="CheY-like"/>
    <property type="match status" value="1"/>
</dbReference>
<dbReference type="InterPro" id="IPR001867">
    <property type="entry name" value="OmpR/PhoB-type_DNA-bd"/>
</dbReference>
<dbReference type="GO" id="GO:0032993">
    <property type="term" value="C:protein-DNA complex"/>
    <property type="evidence" value="ECO:0007669"/>
    <property type="project" value="TreeGrafter"/>
</dbReference>
<feature type="DNA-binding region" description="OmpR/PhoB-type" evidence="3">
    <location>
        <begin position="125"/>
        <end position="222"/>
    </location>
</feature>
<proteinExistence type="predicted"/>
<dbReference type="InterPro" id="IPR001789">
    <property type="entry name" value="Sig_transdc_resp-reg_receiver"/>
</dbReference>
<keyword evidence="2" id="KW-0597">Phosphoprotein</keyword>
<keyword evidence="7" id="KW-1185">Reference proteome</keyword>
<dbReference type="Gene3D" id="3.40.50.2300">
    <property type="match status" value="1"/>
</dbReference>
<dbReference type="SMART" id="SM00448">
    <property type="entry name" value="REC"/>
    <property type="match status" value="1"/>
</dbReference>
<dbReference type="EMBL" id="VHQG01000005">
    <property type="protein sequence ID" value="TPW74198.1"/>
    <property type="molecule type" value="Genomic_DNA"/>
</dbReference>
<feature type="domain" description="OmpR/PhoB-type" evidence="5">
    <location>
        <begin position="125"/>
        <end position="222"/>
    </location>
</feature>
<dbReference type="RefSeq" id="WP_141164776.1">
    <property type="nucleotide sequence ID" value="NZ_VHQG01000005.1"/>
</dbReference>
<feature type="domain" description="Response regulatory" evidence="4">
    <location>
        <begin position="3"/>
        <end position="117"/>
    </location>
</feature>
<dbReference type="InterPro" id="IPR011006">
    <property type="entry name" value="CheY-like_superfamily"/>
</dbReference>
<dbReference type="Gene3D" id="1.10.10.10">
    <property type="entry name" value="Winged helix-like DNA-binding domain superfamily/Winged helix DNA-binding domain"/>
    <property type="match status" value="1"/>
</dbReference>
<dbReference type="PROSITE" id="PS50110">
    <property type="entry name" value="RESPONSE_REGULATORY"/>
    <property type="match status" value="1"/>
</dbReference>
<protein>
    <submittedName>
        <fullName evidence="6">Response regulator transcription factor</fullName>
    </submittedName>
</protein>
<accession>A0A506XZP8</accession>
<sequence>MARILVVEDDPAMAAVVSRSLADDGHEATVCGDGIQALIAASSTEFDAAAIDVMLPQMTGFELCRQLRARELAFPILMLTARDAVDDRVRGLDSGADDYLTKPFALPEFSARIRALLRRQASQAKTRLELGNLAIDLVANRIQVGDAPVTLTIREQGLLRALLTRSPQVASRSDLLGEVWGTAHIDPSIVDQYVRYVRKKLDAAGSTAAIETVRGQGYRLVEVTA</sequence>
<dbReference type="Proteomes" id="UP000316252">
    <property type="component" value="Unassembled WGS sequence"/>
</dbReference>